<dbReference type="OrthoDB" id="428260at2759"/>
<comment type="similarity">
    <text evidence="1">Belongs to the class-A beta-lactamase family.</text>
</comment>
<organism evidence="4 5">
    <name type="scientific">Dendryphion nanum</name>
    <dbReference type="NCBI Taxonomy" id="256645"/>
    <lineage>
        <taxon>Eukaryota</taxon>
        <taxon>Fungi</taxon>
        <taxon>Dikarya</taxon>
        <taxon>Ascomycota</taxon>
        <taxon>Pezizomycotina</taxon>
        <taxon>Dothideomycetes</taxon>
        <taxon>Pleosporomycetidae</taxon>
        <taxon>Pleosporales</taxon>
        <taxon>Torulaceae</taxon>
        <taxon>Dendryphion</taxon>
    </lineage>
</organism>
<evidence type="ECO:0000256" key="2">
    <source>
        <dbReference type="ARBA" id="ARBA00022801"/>
    </source>
</evidence>
<keyword evidence="5" id="KW-1185">Reference proteome</keyword>
<dbReference type="InterPro" id="IPR012338">
    <property type="entry name" value="Beta-lactam/transpept-like"/>
</dbReference>
<sequence>MENFEAILKDKTSRGTKDVPGANLAVVDKDGNYLYKKTTGYNGTKSDAKPLDFDQTFFMASCTKLITSIAALQNVEKGLITLDEPLDRYLPELAAQPIIEPSSDTGLNFRPAVSHITLRQLVTHSSGAAYDFVHPLLGKWRQDRGEAPGYPTRGIIEEDYALPRTFESGEGWIYGPGLDWAGLLIARLNKISLEEYIEENIAKPLGIQSWTFHISEKQETLGKLMELSVRNADGVLESGPVPPFPDPINGNGGGGLYSNAHDYTRVLADLLKENPILLKKESVDELFAPQLGEGSRSLNALHAIAGPVFGCTFGTSVDGLNINHGLGGLLVAEDIDRDGYYKPKGSLTWSGMPNLLWSINREKGIALFFATQVFPWGDPKSWDLACKFETAVWKTFA</sequence>
<gene>
    <name evidence="4" type="ORF">B0J11DRAFT_541966</name>
</gene>
<dbReference type="Gene3D" id="3.40.710.10">
    <property type="entry name" value="DD-peptidase/beta-lactamase superfamily"/>
    <property type="match status" value="1"/>
</dbReference>
<dbReference type="Pfam" id="PF00144">
    <property type="entry name" value="Beta-lactamase"/>
    <property type="match status" value="1"/>
</dbReference>
<evidence type="ECO:0000256" key="1">
    <source>
        <dbReference type="ARBA" id="ARBA00009009"/>
    </source>
</evidence>
<proteinExistence type="inferred from homology"/>
<dbReference type="GO" id="GO:0016787">
    <property type="term" value="F:hydrolase activity"/>
    <property type="evidence" value="ECO:0007669"/>
    <property type="project" value="UniProtKB-KW"/>
</dbReference>
<dbReference type="Proteomes" id="UP000700596">
    <property type="component" value="Unassembled WGS sequence"/>
</dbReference>
<comment type="caution">
    <text evidence="4">The sequence shown here is derived from an EMBL/GenBank/DDBJ whole genome shotgun (WGS) entry which is preliminary data.</text>
</comment>
<dbReference type="PANTHER" id="PTHR43283">
    <property type="entry name" value="BETA-LACTAMASE-RELATED"/>
    <property type="match status" value="1"/>
</dbReference>
<dbReference type="EMBL" id="JAGMWT010000020">
    <property type="protein sequence ID" value="KAH7112811.1"/>
    <property type="molecule type" value="Genomic_DNA"/>
</dbReference>
<name>A0A9P9D5K7_9PLEO</name>
<keyword evidence="2" id="KW-0378">Hydrolase</keyword>
<dbReference type="InterPro" id="IPR050789">
    <property type="entry name" value="Diverse_Enzym_Activities"/>
</dbReference>
<dbReference type="SUPFAM" id="SSF56601">
    <property type="entry name" value="beta-lactamase/transpeptidase-like"/>
    <property type="match status" value="1"/>
</dbReference>
<evidence type="ECO:0000313" key="5">
    <source>
        <dbReference type="Proteomes" id="UP000700596"/>
    </source>
</evidence>
<evidence type="ECO:0000259" key="3">
    <source>
        <dbReference type="Pfam" id="PF00144"/>
    </source>
</evidence>
<dbReference type="AlphaFoldDB" id="A0A9P9D5K7"/>
<dbReference type="PANTHER" id="PTHR43283:SF17">
    <property type="entry name" value="(LOVD), PUTATIVE (AFU_ORTHOLOGUE AFUA_5G00920)-RELATED"/>
    <property type="match status" value="1"/>
</dbReference>
<protein>
    <submittedName>
        <fullName evidence="4">Beta-lactamase class C</fullName>
    </submittedName>
</protein>
<accession>A0A9P9D5K7</accession>
<feature type="domain" description="Beta-lactamase-related" evidence="3">
    <location>
        <begin position="16"/>
        <end position="377"/>
    </location>
</feature>
<dbReference type="InterPro" id="IPR001466">
    <property type="entry name" value="Beta-lactam-related"/>
</dbReference>
<reference evidence="4" key="1">
    <citation type="journal article" date="2021" name="Nat. Commun.">
        <title>Genetic determinants of endophytism in the Arabidopsis root mycobiome.</title>
        <authorList>
            <person name="Mesny F."/>
            <person name="Miyauchi S."/>
            <person name="Thiergart T."/>
            <person name="Pickel B."/>
            <person name="Atanasova L."/>
            <person name="Karlsson M."/>
            <person name="Huettel B."/>
            <person name="Barry K.W."/>
            <person name="Haridas S."/>
            <person name="Chen C."/>
            <person name="Bauer D."/>
            <person name="Andreopoulos W."/>
            <person name="Pangilinan J."/>
            <person name="LaButti K."/>
            <person name="Riley R."/>
            <person name="Lipzen A."/>
            <person name="Clum A."/>
            <person name="Drula E."/>
            <person name="Henrissat B."/>
            <person name="Kohler A."/>
            <person name="Grigoriev I.V."/>
            <person name="Martin F.M."/>
            <person name="Hacquard S."/>
        </authorList>
    </citation>
    <scope>NUCLEOTIDE SEQUENCE</scope>
    <source>
        <strain evidence="4">MPI-CAGE-CH-0243</strain>
    </source>
</reference>
<evidence type="ECO:0000313" key="4">
    <source>
        <dbReference type="EMBL" id="KAH7112811.1"/>
    </source>
</evidence>